<feature type="chain" id="PRO_5004344634" evidence="1">
    <location>
        <begin position="22"/>
        <end position="152"/>
    </location>
</feature>
<feature type="signal peptide" evidence="1">
    <location>
        <begin position="1"/>
        <end position="21"/>
    </location>
</feature>
<organism evidence="2 3">
    <name type="scientific">Nosema bombycis (strain CQ1 / CVCC 102059)</name>
    <name type="common">Microsporidian parasite</name>
    <name type="synonym">Pebrine of silkworm</name>
    <dbReference type="NCBI Taxonomy" id="578461"/>
    <lineage>
        <taxon>Eukaryota</taxon>
        <taxon>Fungi</taxon>
        <taxon>Fungi incertae sedis</taxon>
        <taxon>Microsporidia</taxon>
        <taxon>Nosematidae</taxon>
        <taxon>Nosema</taxon>
    </lineage>
</organism>
<keyword evidence="1" id="KW-0732">Signal</keyword>
<dbReference type="Proteomes" id="UP000016927">
    <property type="component" value="Unassembled WGS sequence"/>
</dbReference>
<evidence type="ECO:0000313" key="2">
    <source>
        <dbReference type="EMBL" id="EOB14409.1"/>
    </source>
</evidence>
<reference evidence="2 3" key="1">
    <citation type="journal article" date="2013" name="BMC Genomics">
        <title>Comparative genomics of parasitic silkworm microsporidia reveal an association between genome expansion and host adaptation.</title>
        <authorList>
            <person name="Pan G."/>
            <person name="Xu J."/>
            <person name="Li T."/>
            <person name="Xia Q."/>
            <person name="Liu S.L."/>
            <person name="Zhang G."/>
            <person name="Li S."/>
            <person name="Li C."/>
            <person name="Liu H."/>
            <person name="Yang L."/>
            <person name="Liu T."/>
            <person name="Zhang X."/>
            <person name="Wu Z."/>
            <person name="Fan W."/>
            <person name="Dang X."/>
            <person name="Xiang H."/>
            <person name="Tao M."/>
            <person name="Li Y."/>
            <person name="Hu J."/>
            <person name="Li Z."/>
            <person name="Lin L."/>
            <person name="Luo J."/>
            <person name="Geng L."/>
            <person name="Wang L."/>
            <person name="Long M."/>
            <person name="Wan Y."/>
            <person name="He N."/>
            <person name="Zhang Z."/>
            <person name="Lu C."/>
            <person name="Keeling P.J."/>
            <person name="Wang J."/>
            <person name="Xiang Z."/>
            <person name="Zhou Z."/>
        </authorList>
    </citation>
    <scope>NUCLEOTIDE SEQUENCE [LARGE SCALE GENOMIC DNA]</scope>
    <source>
        <strain evidence="3">CQ1 / CVCC 102059</strain>
    </source>
</reference>
<evidence type="ECO:0000256" key="1">
    <source>
        <dbReference type="SAM" id="SignalP"/>
    </source>
</evidence>
<dbReference type="AlphaFoldDB" id="R0M8Z3"/>
<sequence>MFSKKNNLIIYLYLLILSICGDRTRIKPEFSQQDEAYFVHLPIKKELKIIKYEIFVDCYGDLSCLPSIIESSDTINIIENELVINIGSLGTDGRGDYCIRITTEDEKTFCSDYYFFHKKKKKFVLSKNYKNEDWKTPKRILCCCYMRSYENE</sequence>
<protein>
    <submittedName>
        <fullName evidence="2">Uncharacterized protein</fullName>
    </submittedName>
</protein>
<keyword evidence="3" id="KW-1185">Reference proteome</keyword>
<evidence type="ECO:0000313" key="3">
    <source>
        <dbReference type="Proteomes" id="UP000016927"/>
    </source>
</evidence>
<accession>R0M8Z3</accession>
<dbReference type="HOGENOM" id="CLU_1722893_0_0_1"/>
<dbReference type="VEuPathDB" id="MicrosporidiaDB:NBO_28g0048"/>
<dbReference type="EMBL" id="KB908936">
    <property type="protein sequence ID" value="EOB14409.1"/>
    <property type="molecule type" value="Genomic_DNA"/>
</dbReference>
<gene>
    <name evidence="2" type="ORF">NBO_28g0048</name>
</gene>
<name>R0M8Z3_NOSB1</name>
<proteinExistence type="predicted"/>